<keyword evidence="2" id="KW-1185">Reference proteome</keyword>
<dbReference type="EMBL" id="JAVIJC010000038">
    <property type="protein sequence ID" value="MDX8495369.1"/>
    <property type="molecule type" value="Genomic_DNA"/>
</dbReference>
<dbReference type="Proteomes" id="UP001271249">
    <property type="component" value="Unassembled WGS sequence"/>
</dbReference>
<evidence type="ECO:0008006" key="3">
    <source>
        <dbReference type="Google" id="ProtNLM"/>
    </source>
</evidence>
<protein>
    <recommendedName>
        <fullName evidence="3">Type II toxin-antitoxin system HicB family antitoxin</fullName>
    </recommendedName>
</protein>
<gene>
    <name evidence="1" type="ORF">RFN29_27805</name>
</gene>
<proteinExistence type="predicted"/>
<dbReference type="RefSeq" id="WP_320229148.1">
    <property type="nucleotide sequence ID" value="NZ_JAVIJC010000038.1"/>
</dbReference>
<accession>A0ABU4ZBK0</accession>
<comment type="caution">
    <text evidence="1">The sequence shown here is derived from an EMBL/GenBank/DDBJ whole genome shotgun (WGS) entry which is preliminary data.</text>
</comment>
<name>A0ABU4ZBK0_9HYPH</name>
<evidence type="ECO:0000313" key="2">
    <source>
        <dbReference type="Proteomes" id="UP001271249"/>
    </source>
</evidence>
<organism evidence="1 2">
    <name type="scientific">Mesorhizobium captivum</name>
    <dbReference type="NCBI Taxonomy" id="3072319"/>
    <lineage>
        <taxon>Bacteria</taxon>
        <taxon>Pseudomonadati</taxon>
        <taxon>Pseudomonadota</taxon>
        <taxon>Alphaproteobacteria</taxon>
        <taxon>Hyphomicrobiales</taxon>
        <taxon>Phyllobacteriaceae</taxon>
        <taxon>Mesorhizobium</taxon>
    </lineage>
</organism>
<sequence>MKNFIEVDGHKASVAFDPEIGMLRGEFLGLAGGADFYAQSVEQLYAEGAKSLAIFHGICREKGVETAAQAS</sequence>
<reference evidence="1 2" key="1">
    <citation type="submission" date="2023-08" db="EMBL/GenBank/DDBJ databases">
        <title>Implementing the SeqCode for naming new Mesorhizobium species isolated from Vachellia karroo root nodules.</title>
        <authorList>
            <person name="Van Lill M."/>
        </authorList>
    </citation>
    <scope>NUCLEOTIDE SEQUENCE [LARGE SCALE GENOMIC DNA]</scope>
    <source>
        <strain evidence="1 2">VK22B</strain>
    </source>
</reference>
<evidence type="ECO:0000313" key="1">
    <source>
        <dbReference type="EMBL" id="MDX8495369.1"/>
    </source>
</evidence>